<comment type="caution">
    <text evidence="2">The sequence shown here is derived from an EMBL/GenBank/DDBJ whole genome shotgun (WGS) entry which is preliminary data.</text>
</comment>
<evidence type="ECO:0000313" key="3">
    <source>
        <dbReference type="Proteomes" id="UP001596524"/>
    </source>
</evidence>
<proteinExistence type="predicted"/>
<organism evidence="2 3">
    <name type="scientific">Nocardioides astragali</name>
    <dbReference type="NCBI Taxonomy" id="1776736"/>
    <lineage>
        <taxon>Bacteria</taxon>
        <taxon>Bacillati</taxon>
        <taxon>Actinomycetota</taxon>
        <taxon>Actinomycetes</taxon>
        <taxon>Propionibacteriales</taxon>
        <taxon>Nocardioidaceae</taxon>
        <taxon>Nocardioides</taxon>
    </lineage>
</organism>
<gene>
    <name evidence="2" type="ORF">ACFQO6_14020</name>
</gene>
<keyword evidence="3" id="KW-1185">Reference proteome</keyword>
<dbReference type="EMBL" id="JBHTCH010000017">
    <property type="protein sequence ID" value="MFC7361387.1"/>
    <property type="molecule type" value="Genomic_DNA"/>
</dbReference>
<name>A0ABW2N243_9ACTN</name>
<keyword evidence="1" id="KW-0472">Membrane</keyword>
<evidence type="ECO:0000256" key="1">
    <source>
        <dbReference type="SAM" id="Phobius"/>
    </source>
</evidence>
<keyword evidence="1" id="KW-0812">Transmembrane</keyword>
<dbReference type="Proteomes" id="UP001596524">
    <property type="component" value="Unassembled WGS sequence"/>
</dbReference>
<sequence length="128" mass="13986">MSGSTILGIAGSAIVLLALFELMRRHRLREKYALIWAVVAIAVITVAAAPVLLVKTSDALGLEVPANLLFFGAAIVILVLTLQHSSELSRLEERTRTLAEEVALLRLEIERVEGQNRPEDPTRDESST</sequence>
<feature type="transmembrane region" description="Helical" evidence="1">
    <location>
        <begin position="34"/>
        <end position="52"/>
    </location>
</feature>
<evidence type="ECO:0000313" key="2">
    <source>
        <dbReference type="EMBL" id="MFC7361387.1"/>
    </source>
</evidence>
<feature type="transmembrane region" description="Helical" evidence="1">
    <location>
        <begin position="64"/>
        <end position="82"/>
    </location>
</feature>
<accession>A0ABW2N243</accession>
<feature type="transmembrane region" description="Helical" evidence="1">
    <location>
        <begin position="6"/>
        <end position="22"/>
    </location>
</feature>
<dbReference type="Pfam" id="PF10066">
    <property type="entry name" value="DUF2304"/>
    <property type="match status" value="1"/>
</dbReference>
<reference evidence="3" key="1">
    <citation type="journal article" date="2019" name="Int. J. Syst. Evol. Microbiol.">
        <title>The Global Catalogue of Microorganisms (GCM) 10K type strain sequencing project: providing services to taxonomists for standard genome sequencing and annotation.</title>
        <authorList>
            <consortium name="The Broad Institute Genomics Platform"/>
            <consortium name="The Broad Institute Genome Sequencing Center for Infectious Disease"/>
            <person name="Wu L."/>
            <person name="Ma J."/>
        </authorList>
    </citation>
    <scope>NUCLEOTIDE SEQUENCE [LARGE SCALE GENOMIC DNA]</scope>
    <source>
        <strain evidence="3">FCH27</strain>
    </source>
</reference>
<dbReference type="InterPro" id="IPR019277">
    <property type="entry name" value="DUF2304"/>
</dbReference>
<dbReference type="RefSeq" id="WP_255890977.1">
    <property type="nucleotide sequence ID" value="NZ_JAFMZM010000004.1"/>
</dbReference>
<keyword evidence="1" id="KW-1133">Transmembrane helix</keyword>
<protein>
    <submittedName>
        <fullName evidence="2">DUF2304 domain-containing protein</fullName>
    </submittedName>
</protein>